<reference evidence="1" key="2">
    <citation type="submission" date="2004-08" db="EMBL/GenBank/DDBJ databases">
        <authorList>
            <person name="Putnam N."/>
            <person name="Detter J.C."/>
            <person name="Richardson P.M."/>
            <person name="Rokhsar D."/>
        </authorList>
    </citation>
    <scope>NUCLEOTIDE SEQUENCE</scope>
</reference>
<reference evidence="1" key="1">
    <citation type="journal article" date="2004" name="Science">
        <title>Reverse methanogenesis: testing the hypothesis with environmental genomics.</title>
        <authorList>
            <person name="Hallam S.J."/>
            <person name="Putnam N."/>
            <person name="Preston C.M."/>
            <person name="Detter J.C."/>
            <person name="Rokhsar D."/>
            <person name="Richardson P.M."/>
            <person name="DeLong E.F."/>
        </authorList>
    </citation>
    <scope>NUCLEOTIDE SEQUENCE</scope>
</reference>
<sequence>MNMATVTKKSGMIVLPPRISHILVEATNEPRVDIALNIVINDFLERRLEEAIKKIEAFEDKWMIRFDEFKERCGHDELPDKSDPYSWEVEEDFREWEAAETLKKHYSRILDRYTP</sequence>
<dbReference type="EMBL" id="AY714868">
    <property type="protein sequence ID" value="AAU84171.1"/>
    <property type="molecule type" value="Genomic_DNA"/>
</dbReference>
<evidence type="ECO:0000313" key="1">
    <source>
        <dbReference type="EMBL" id="AAU84171.1"/>
    </source>
</evidence>
<name>Q648K6_UNCAG</name>
<gene>
    <name evidence="1" type="ORF">GZ37D1_18</name>
</gene>
<dbReference type="AlphaFoldDB" id="Q648K6"/>
<proteinExistence type="predicted"/>
<organism evidence="1">
    <name type="scientific">Uncultured archaeon GZfos26G2</name>
    <dbReference type="NCBI Taxonomy" id="3386331"/>
    <lineage>
        <taxon>Archaea</taxon>
        <taxon>Methanobacteriati</taxon>
        <taxon>Methanobacteriota</taxon>
        <taxon>Stenosarchaea group</taxon>
        <taxon>Methanomicrobia</taxon>
        <taxon>Candidatus Methanophagales</taxon>
        <taxon>Candidatus Methanophagaceae</taxon>
        <taxon>Candidatus Methanophaga</taxon>
    </lineage>
</organism>
<accession>Q648K6</accession>
<protein>
    <submittedName>
        <fullName evidence="1">Uncharacterized protein</fullName>
    </submittedName>
</protein>